<evidence type="ECO:0000313" key="9">
    <source>
        <dbReference type="Proteomes" id="UP000489600"/>
    </source>
</evidence>
<dbReference type="PANTHER" id="PTHR31736">
    <property type="match status" value="1"/>
</dbReference>
<dbReference type="InterPro" id="IPR012334">
    <property type="entry name" value="Pectin_lyas_fold"/>
</dbReference>
<evidence type="ECO:0000256" key="4">
    <source>
        <dbReference type="ARBA" id="ARBA00023180"/>
    </source>
</evidence>
<name>A0A565CMZ3_9BRAS</name>
<keyword evidence="4" id="KW-0325">Glycoprotein</keyword>
<dbReference type="EMBL" id="CABITT030000008">
    <property type="protein sequence ID" value="VVB14934.1"/>
    <property type="molecule type" value="Genomic_DNA"/>
</dbReference>
<proteinExistence type="inferred from homology"/>
<comment type="caution">
    <text evidence="8">The sequence shown here is derived from an EMBL/GenBank/DDBJ whole genome shotgun (WGS) entry which is preliminary data.</text>
</comment>
<dbReference type="InterPro" id="IPR000743">
    <property type="entry name" value="Glyco_hydro_28"/>
</dbReference>
<dbReference type="Gene3D" id="2.160.20.10">
    <property type="entry name" value="Single-stranded right-handed beta-helix, Pectin lyase-like"/>
    <property type="match status" value="1"/>
</dbReference>
<keyword evidence="3" id="KW-1015">Disulfide bond</keyword>
<evidence type="ECO:0000256" key="7">
    <source>
        <dbReference type="RuleBase" id="RU361169"/>
    </source>
</evidence>
<evidence type="ECO:0000256" key="6">
    <source>
        <dbReference type="PROSITE-ProRule" id="PRU10052"/>
    </source>
</evidence>
<dbReference type="PROSITE" id="PS00502">
    <property type="entry name" value="POLYGALACTURONASE"/>
    <property type="match status" value="1"/>
</dbReference>
<dbReference type="GO" id="GO:0046576">
    <property type="term" value="F:rhamnogalacturonan alpha-L-rhamnopyranosyl-(1-&gt;4)-alpha-D-galactopyranosyluronide lyase activity"/>
    <property type="evidence" value="ECO:0007669"/>
    <property type="project" value="UniProtKB-ARBA"/>
</dbReference>
<evidence type="ECO:0000256" key="3">
    <source>
        <dbReference type="ARBA" id="ARBA00023157"/>
    </source>
</evidence>
<protein>
    <recommendedName>
        <fullName evidence="10">Polygalacturonase</fullName>
    </recommendedName>
</protein>
<feature type="active site" evidence="6">
    <location>
        <position position="142"/>
    </location>
</feature>
<gene>
    <name evidence="8" type="ORF">ANE_LOCUS25378</name>
</gene>
<dbReference type="GO" id="GO:0004650">
    <property type="term" value="F:polygalacturonase activity"/>
    <property type="evidence" value="ECO:0007669"/>
    <property type="project" value="InterPro"/>
</dbReference>
<dbReference type="SMART" id="SM00710">
    <property type="entry name" value="PbH1"/>
    <property type="match status" value="6"/>
</dbReference>
<reference evidence="8" key="1">
    <citation type="submission" date="2019-07" db="EMBL/GenBank/DDBJ databases">
        <authorList>
            <person name="Dittberner H."/>
        </authorList>
    </citation>
    <scope>NUCLEOTIDE SEQUENCE [LARGE SCALE GENOMIC DNA]</scope>
</reference>
<evidence type="ECO:0000256" key="2">
    <source>
        <dbReference type="ARBA" id="ARBA00022801"/>
    </source>
</evidence>
<evidence type="ECO:0000256" key="1">
    <source>
        <dbReference type="ARBA" id="ARBA00008834"/>
    </source>
</evidence>
<keyword evidence="2 7" id="KW-0378">Hydrolase</keyword>
<evidence type="ECO:0000313" key="8">
    <source>
        <dbReference type="EMBL" id="VVB14934.1"/>
    </source>
</evidence>
<keyword evidence="9" id="KW-1185">Reference proteome</keyword>
<comment type="similarity">
    <text evidence="1 7">Belongs to the glycosyl hydrolase 28 family.</text>
</comment>
<organism evidence="8 9">
    <name type="scientific">Arabis nemorensis</name>
    <dbReference type="NCBI Taxonomy" id="586526"/>
    <lineage>
        <taxon>Eukaryota</taxon>
        <taxon>Viridiplantae</taxon>
        <taxon>Streptophyta</taxon>
        <taxon>Embryophyta</taxon>
        <taxon>Tracheophyta</taxon>
        <taxon>Spermatophyta</taxon>
        <taxon>Magnoliopsida</taxon>
        <taxon>eudicotyledons</taxon>
        <taxon>Gunneridae</taxon>
        <taxon>Pentapetalae</taxon>
        <taxon>rosids</taxon>
        <taxon>malvids</taxon>
        <taxon>Brassicales</taxon>
        <taxon>Brassicaceae</taxon>
        <taxon>Arabideae</taxon>
        <taxon>Arabis</taxon>
    </lineage>
</organism>
<dbReference type="GO" id="GO:0005975">
    <property type="term" value="P:carbohydrate metabolic process"/>
    <property type="evidence" value="ECO:0007669"/>
    <property type="project" value="InterPro"/>
</dbReference>
<dbReference type="AlphaFoldDB" id="A0A565CMZ3"/>
<dbReference type="Pfam" id="PF00295">
    <property type="entry name" value="Glyco_hydro_28"/>
    <property type="match status" value="1"/>
</dbReference>
<dbReference type="PANTHER" id="PTHR31736:SF19">
    <property type="entry name" value="PECTIN LYASE SUPERFAMILY PROTEIN-RELATED"/>
    <property type="match status" value="1"/>
</dbReference>
<dbReference type="SUPFAM" id="SSF51126">
    <property type="entry name" value="Pectin lyase-like"/>
    <property type="match status" value="1"/>
</dbReference>
<evidence type="ECO:0008006" key="10">
    <source>
        <dbReference type="Google" id="ProtNLM"/>
    </source>
</evidence>
<sequence length="317" mass="33945">MVKEWGSKTSECWLCFDKVTGLVLDGSGLLNGNGGNWWPSVECSSRPVAVKFSGCEDITYNGLTQKDSPRSHISVFSSTNVTFSNIHLIAPENSPNTDGIDISLSHNIHIFSSSITTGDDCVAIKGGSYDINITDVACGPGHGISIGSLGKGGAIDTVQNVNVRHCSFKGTQNGARIKTWPGGRGFVKNIVYENITLINAQFPIIIDQQYSIGASYFNPTATTNAVKVSDVTFKYFRGTCADATAIKLDCDKNLRCGNIVMEHINITSSSPKTPLTVFCQFADVISQFVSIDIKCGSHEDPQAPSPAPIAPPPSLYI</sequence>
<accession>A0A565CMZ3</accession>
<dbReference type="Proteomes" id="UP000489600">
    <property type="component" value="Unassembled WGS sequence"/>
</dbReference>
<keyword evidence="5 7" id="KW-0326">Glycosidase</keyword>
<dbReference type="InterPro" id="IPR006626">
    <property type="entry name" value="PbH1"/>
</dbReference>
<dbReference type="OrthoDB" id="187139at2759"/>
<dbReference type="InterPro" id="IPR011050">
    <property type="entry name" value="Pectin_lyase_fold/virulence"/>
</dbReference>
<evidence type="ECO:0000256" key="5">
    <source>
        <dbReference type="ARBA" id="ARBA00023295"/>
    </source>
</evidence>